<proteinExistence type="predicted"/>
<feature type="non-terminal residue" evidence="1">
    <location>
        <position position="39"/>
    </location>
</feature>
<dbReference type="EMBL" id="CAXIEN010000194">
    <property type="protein sequence ID" value="CAL1285761.1"/>
    <property type="molecule type" value="Genomic_DNA"/>
</dbReference>
<keyword evidence="2" id="KW-1185">Reference proteome</keyword>
<name>A0AAV2AP87_9ARAC</name>
<accession>A0AAV2AP87</accession>
<organism evidence="1 2">
    <name type="scientific">Larinioides sclopetarius</name>
    <dbReference type="NCBI Taxonomy" id="280406"/>
    <lineage>
        <taxon>Eukaryota</taxon>
        <taxon>Metazoa</taxon>
        <taxon>Ecdysozoa</taxon>
        <taxon>Arthropoda</taxon>
        <taxon>Chelicerata</taxon>
        <taxon>Arachnida</taxon>
        <taxon>Araneae</taxon>
        <taxon>Araneomorphae</taxon>
        <taxon>Entelegynae</taxon>
        <taxon>Araneoidea</taxon>
        <taxon>Araneidae</taxon>
        <taxon>Larinioides</taxon>
    </lineage>
</organism>
<evidence type="ECO:0000313" key="1">
    <source>
        <dbReference type="EMBL" id="CAL1285761.1"/>
    </source>
</evidence>
<reference evidence="1 2" key="1">
    <citation type="submission" date="2024-04" db="EMBL/GenBank/DDBJ databases">
        <authorList>
            <person name="Rising A."/>
            <person name="Reimegard J."/>
            <person name="Sonavane S."/>
            <person name="Akerstrom W."/>
            <person name="Nylinder S."/>
            <person name="Hedman E."/>
            <person name="Kallberg Y."/>
        </authorList>
    </citation>
    <scope>NUCLEOTIDE SEQUENCE [LARGE SCALE GENOMIC DNA]</scope>
</reference>
<dbReference type="AlphaFoldDB" id="A0AAV2AP87"/>
<gene>
    <name evidence="1" type="ORF">LARSCL_LOCUS13903</name>
</gene>
<sequence>MHIFGPNTGIVCSPLSRFEISSAVSRQRDTMDTDTNKEA</sequence>
<evidence type="ECO:0000313" key="2">
    <source>
        <dbReference type="Proteomes" id="UP001497382"/>
    </source>
</evidence>
<protein>
    <submittedName>
        <fullName evidence="1">Uncharacterized protein</fullName>
    </submittedName>
</protein>
<comment type="caution">
    <text evidence="1">The sequence shown here is derived from an EMBL/GenBank/DDBJ whole genome shotgun (WGS) entry which is preliminary data.</text>
</comment>
<dbReference type="Proteomes" id="UP001497382">
    <property type="component" value="Unassembled WGS sequence"/>
</dbReference>